<gene>
    <name evidence="2" type="ORF">EUTSA_v10003316mg</name>
</gene>
<evidence type="ECO:0000313" key="2">
    <source>
        <dbReference type="EMBL" id="ESQ44824.1"/>
    </source>
</evidence>
<dbReference type="Pfam" id="PF23310">
    <property type="entry name" value="TPR_27"/>
    <property type="match status" value="1"/>
</dbReference>
<organism evidence="2 3">
    <name type="scientific">Eutrema salsugineum</name>
    <name type="common">Saltwater cress</name>
    <name type="synonym">Sisymbrium salsugineum</name>
    <dbReference type="NCBI Taxonomy" id="72664"/>
    <lineage>
        <taxon>Eukaryota</taxon>
        <taxon>Viridiplantae</taxon>
        <taxon>Streptophyta</taxon>
        <taxon>Embryophyta</taxon>
        <taxon>Tracheophyta</taxon>
        <taxon>Spermatophyta</taxon>
        <taxon>Magnoliopsida</taxon>
        <taxon>eudicotyledons</taxon>
        <taxon>Gunneridae</taxon>
        <taxon>Pentapetalae</taxon>
        <taxon>rosids</taxon>
        <taxon>malvids</taxon>
        <taxon>Brassicales</taxon>
        <taxon>Brassicaceae</taxon>
        <taxon>Eutremeae</taxon>
        <taxon>Eutrema</taxon>
    </lineage>
</organism>
<proteinExistence type="predicted"/>
<accession>V4LM39</accession>
<dbReference type="OMA" id="KATITCH"/>
<dbReference type="PANTHER" id="PTHR33784">
    <property type="entry name" value="OS05G0482100 PROTEIN"/>
    <property type="match status" value="1"/>
</dbReference>
<dbReference type="InterPro" id="IPR057136">
    <property type="entry name" value="At2g35280_TPR_dom"/>
</dbReference>
<dbReference type="EMBL" id="KI517441">
    <property type="protein sequence ID" value="ESQ44824.1"/>
    <property type="molecule type" value="Genomic_DNA"/>
</dbReference>
<reference evidence="2 3" key="1">
    <citation type="journal article" date="2013" name="Front. Plant Sci.">
        <title>The Reference Genome of the Halophytic Plant Eutrema salsugineum.</title>
        <authorList>
            <person name="Yang R."/>
            <person name="Jarvis D.E."/>
            <person name="Chen H."/>
            <person name="Beilstein M.A."/>
            <person name="Grimwood J."/>
            <person name="Jenkins J."/>
            <person name="Shu S."/>
            <person name="Prochnik S."/>
            <person name="Xin M."/>
            <person name="Ma C."/>
            <person name="Schmutz J."/>
            <person name="Wing R.A."/>
            <person name="Mitchell-Olds T."/>
            <person name="Schumaker K.S."/>
            <person name="Wang X."/>
        </authorList>
    </citation>
    <scope>NUCLEOTIDE SEQUENCE [LARGE SCALE GENOMIC DNA]</scope>
</reference>
<sequence length="122" mass="13869">MKSSPELAKHAKDNHVIKKLNLQAFAGRPLCLLNGNVEAHYVQGILEYFQHNNPTVGLKHLKTAADGSYENGIYLYGILMLCRGEMDEVKAYLDKLQWQKDKKRADKCWRSIQTSLQGIPVI</sequence>
<feature type="domain" description="At2g35280-like TPR" evidence="1">
    <location>
        <begin position="31"/>
        <end position="115"/>
    </location>
</feature>
<name>V4LM39_EUTSA</name>
<dbReference type="Gramene" id="ESQ44824">
    <property type="protein sequence ID" value="ESQ44824"/>
    <property type="gene ID" value="EUTSA_v10003316mg"/>
</dbReference>
<dbReference type="AlphaFoldDB" id="V4LM39"/>
<dbReference type="Proteomes" id="UP000030689">
    <property type="component" value="Unassembled WGS sequence"/>
</dbReference>
<dbReference type="InterPro" id="IPR040338">
    <property type="entry name" value="At1g67623-like"/>
</dbReference>
<protein>
    <recommendedName>
        <fullName evidence="1">At2g35280-like TPR domain-containing protein</fullName>
    </recommendedName>
</protein>
<dbReference type="PANTHER" id="PTHR33784:SF25">
    <property type="entry name" value="NUCLEIC ACID-BINDING, OB-FOLD-LIKE PROTEIN"/>
    <property type="match status" value="1"/>
</dbReference>
<evidence type="ECO:0000259" key="1">
    <source>
        <dbReference type="Pfam" id="PF23310"/>
    </source>
</evidence>
<keyword evidence="3" id="KW-1185">Reference proteome</keyword>
<evidence type="ECO:0000313" key="3">
    <source>
        <dbReference type="Proteomes" id="UP000030689"/>
    </source>
</evidence>
<dbReference type="KEGG" id="eus:EUTSA_v10003316mg"/>